<accession>A0A9X2I768</accession>
<dbReference type="InterPro" id="IPR033719">
    <property type="entry name" value="NAGS_kin"/>
</dbReference>
<dbReference type="CDD" id="cd04301">
    <property type="entry name" value="NAT_SF"/>
    <property type="match status" value="1"/>
</dbReference>
<protein>
    <recommendedName>
        <fullName evidence="8">Amino-acid acetyltransferase</fullName>
        <ecNumber evidence="8">2.3.1.1</ecNumber>
    </recommendedName>
    <alternativeName>
        <fullName evidence="8">N-acetylglutamate synthase</fullName>
        <shortName evidence="8">AGS</shortName>
        <shortName evidence="8">NAGS</shortName>
    </alternativeName>
</protein>
<dbReference type="EMBL" id="JAMFTH010000006">
    <property type="protein sequence ID" value="MCP8900712.1"/>
    <property type="molecule type" value="Genomic_DNA"/>
</dbReference>
<name>A0A9X2I768_9GAMM</name>
<keyword evidence="5 8" id="KW-0808">Transferase</keyword>
<evidence type="ECO:0000256" key="5">
    <source>
        <dbReference type="ARBA" id="ARBA00022679"/>
    </source>
</evidence>
<dbReference type="PANTHER" id="PTHR30602:SF12">
    <property type="entry name" value="AMINO-ACID ACETYLTRANSFERASE NAGS1, CHLOROPLASTIC-RELATED"/>
    <property type="match status" value="1"/>
</dbReference>
<keyword evidence="11" id="KW-1185">Reference proteome</keyword>
<dbReference type="PIRSF" id="PIRSF000423">
    <property type="entry name" value="ArgA"/>
    <property type="match status" value="1"/>
</dbReference>
<reference evidence="10" key="2">
    <citation type="submission" date="2023-01" db="EMBL/GenBank/DDBJ databases">
        <title>Gilvimarinus xylanilyticus HB14 isolated from Caulerpa lentillifera aquaculture base in Hainan, China.</title>
        <authorList>
            <person name="Zhang Y.-J."/>
        </authorList>
    </citation>
    <scope>NUCLEOTIDE SEQUENCE</scope>
    <source>
        <strain evidence="10">HB14</strain>
    </source>
</reference>
<comment type="catalytic activity">
    <reaction evidence="7 8">
        <text>L-glutamate + acetyl-CoA = N-acetyl-L-glutamate + CoA + H(+)</text>
        <dbReference type="Rhea" id="RHEA:24292"/>
        <dbReference type="ChEBI" id="CHEBI:15378"/>
        <dbReference type="ChEBI" id="CHEBI:29985"/>
        <dbReference type="ChEBI" id="CHEBI:44337"/>
        <dbReference type="ChEBI" id="CHEBI:57287"/>
        <dbReference type="ChEBI" id="CHEBI:57288"/>
        <dbReference type="EC" id="2.3.1.1"/>
    </reaction>
</comment>
<dbReference type="InterPro" id="IPR016181">
    <property type="entry name" value="Acyl_CoA_acyltransferase"/>
</dbReference>
<evidence type="ECO:0000256" key="6">
    <source>
        <dbReference type="ARBA" id="ARBA00023315"/>
    </source>
</evidence>
<keyword evidence="3 8" id="KW-0055">Arginine biosynthesis</keyword>
<comment type="subcellular location">
    <subcellularLocation>
        <location evidence="8">Cytoplasm</location>
    </subcellularLocation>
</comment>
<evidence type="ECO:0000313" key="11">
    <source>
        <dbReference type="Proteomes" id="UP001139319"/>
    </source>
</evidence>
<evidence type="ECO:0000259" key="9">
    <source>
        <dbReference type="PROSITE" id="PS51186"/>
    </source>
</evidence>
<dbReference type="InterPro" id="IPR010167">
    <property type="entry name" value="NH2A_AcTrfase"/>
</dbReference>
<dbReference type="NCBIfam" id="NF003641">
    <property type="entry name" value="PRK05279.1"/>
    <property type="match status" value="1"/>
</dbReference>
<dbReference type="GO" id="GO:0004042">
    <property type="term" value="F:L-glutamate N-acetyltransferase activity"/>
    <property type="evidence" value="ECO:0007669"/>
    <property type="project" value="UniProtKB-UniRule"/>
</dbReference>
<keyword evidence="6 8" id="KW-0012">Acyltransferase</keyword>
<comment type="miscellaneous">
    <text evidence="8">In bacteria which possess the bifunctional enzyme ornithine acetyltransferase/N-acetylglutamate synthase (ArgJ), ArgA fulfills an anaplerotic role.</text>
</comment>
<dbReference type="SUPFAM" id="SSF55729">
    <property type="entry name" value="Acyl-CoA N-acyltransferases (Nat)"/>
    <property type="match status" value="1"/>
</dbReference>
<dbReference type="InterPro" id="IPR036393">
    <property type="entry name" value="AceGlu_kinase-like_sf"/>
</dbReference>
<comment type="similarity">
    <text evidence="2 8">Belongs to the acetyltransferase family. ArgA subfamily.</text>
</comment>
<dbReference type="Pfam" id="PF00583">
    <property type="entry name" value="Acetyltransf_1"/>
    <property type="match status" value="1"/>
</dbReference>
<dbReference type="InterPro" id="IPR001048">
    <property type="entry name" value="Asp/Glu/Uridylate_kinase"/>
</dbReference>
<dbReference type="GO" id="GO:0006526">
    <property type="term" value="P:L-arginine biosynthetic process"/>
    <property type="evidence" value="ECO:0007669"/>
    <property type="project" value="UniProtKB-UniRule"/>
</dbReference>
<dbReference type="Proteomes" id="UP001139319">
    <property type="component" value="Unassembled WGS sequence"/>
</dbReference>
<dbReference type="SUPFAM" id="SSF53633">
    <property type="entry name" value="Carbamate kinase-like"/>
    <property type="match status" value="1"/>
</dbReference>
<dbReference type="InterPro" id="IPR000182">
    <property type="entry name" value="GNAT_dom"/>
</dbReference>
<dbReference type="CDD" id="cd04237">
    <property type="entry name" value="AAK_NAGS-ABP"/>
    <property type="match status" value="1"/>
</dbReference>
<evidence type="ECO:0000256" key="1">
    <source>
        <dbReference type="ARBA" id="ARBA00004925"/>
    </source>
</evidence>
<evidence type="ECO:0000256" key="4">
    <source>
        <dbReference type="ARBA" id="ARBA00022605"/>
    </source>
</evidence>
<comment type="caution">
    <text evidence="10">The sequence shown here is derived from an EMBL/GenBank/DDBJ whole genome shotgun (WGS) entry which is preliminary data.</text>
</comment>
<dbReference type="RefSeq" id="WP_253969004.1">
    <property type="nucleotide sequence ID" value="NZ_JAMFTH010000006.1"/>
</dbReference>
<evidence type="ECO:0000256" key="8">
    <source>
        <dbReference type="HAMAP-Rule" id="MF_01105"/>
    </source>
</evidence>
<dbReference type="PROSITE" id="PS51186">
    <property type="entry name" value="GNAT"/>
    <property type="match status" value="1"/>
</dbReference>
<sequence length="439" mass="48580">MSDEQQQDYVKWFRHSSPYINAHRGKTFVVMLPGEALRDGNFSNIIHDLALLSSLGVRLVLVHGARPQIDSRLARDNRQSQFHKRLRITDTASLEGVMQAIGEARITMEAALSTGLPNSPMHGSRIEVISGNFISAMPLGVLDGIDLQHTGKVRRVNARQLTRSLDAGAIALLSPLGYSATGEVFNLSYSDVATQVASAIQADKLLAYCDSDGAYNEHGELMRQLPLAQCKDYLAARAGQLTDMTRQALESAYSSCLQGVQRAQLVNFASDGALLGELFTRDGQGTMVYSGQYEQLRTATIDDVGGIIELIAPLEEQGILVRRSRELLETEIKQFHVMEKDGTIIACAALYPYDDVAELACVATHPDYRKGGRAGQLLEQLEQQARRHGTRTLFVLTTQTAHWFIEHGFVPGDIEQLPLQRRSLYNYQRGSKVFFKEIG</sequence>
<dbReference type="EC" id="2.3.1.1" evidence="8"/>
<dbReference type="Gene3D" id="3.40.1160.10">
    <property type="entry name" value="Acetylglutamate kinase-like"/>
    <property type="match status" value="1"/>
</dbReference>
<dbReference type="Gene3D" id="3.40.630.30">
    <property type="match status" value="1"/>
</dbReference>
<evidence type="ECO:0000256" key="3">
    <source>
        <dbReference type="ARBA" id="ARBA00022571"/>
    </source>
</evidence>
<feature type="domain" description="N-acetyltransferase" evidence="9">
    <location>
        <begin position="294"/>
        <end position="439"/>
    </location>
</feature>
<evidence type="ECO:0000256" key="2">
    <source>
        <dbReference type="ARBA" id="ARBA00009145"/>
    </source>
</evidence>
<dbReference type="Pfam" id="PF00696">
    <property type="entry name" value="AA_kinase"/>
    <property type="match status" value="1"/>
</dbReference>
<keyword evidence="8" id="KW-0963">Cytoplasm</keyword>
<dbReference type="HAMAP" id="MF_01105">
    <property type="entry name" value="N_acetyl_glu_synth"/>
    <property type="match status" value="1"/>
</dbReference>
<organism evidence="10 11">
    <name type="scientific">Gilvimarinus xylanilyticus</name>
    <dbReference type="NCBI Taxonomy" id="2944139"/>
    <lineage>
        <taxon>Bacteria</taxon>
        <taxon>Pseudomonadati</taxon>
        <taxon>Pseudomonadota</taxon>
        <taxon>Gammaproteobacteria</taxon>
        <taxon>Cellvibrionales</taxon>
        <taxon>Cellvibrionaceae</taxon>
        <taxon>Gilvimarinus</taxon>
    </lineage>
</organism>
<evidence type="ECO:0000313" key="10">
    <source>
        <dbReference type="EMBL" id="MCP8900712.1"/>
    </source>
</evidence>
<proteinExistence type="inferred from homology"/>
<dbReference type="GO" id="GO:0005737">
    <property type="term" value="C:cytoplasm"/>
    <property type="evidence" value="ECO:0007669"/>
    <property type="project" value="UniProtKB-SubCell"/>
</dbReference>
<dbReference type="PANTHER" id="PTHR30602">
    <property type="entry name" value="AMINO-ACID ACETYLTRANSFERASE"/>
    <property type="match status" value="1"/>
</dbReference>
<dbReference type="NCBIfam" id="TIGR01890">
    <property type="entry name" value="N-Ac-Glu-synth"/>
    <property type="match status" value="1"/>
</dbReference>
<evidence type="ECO:0000256" key="7">
    <source>
        <dbReference type="ARBA" id="ARBA00048372"/>
    </source>
</evidence>
<reference evidence="10" key="1">
    <citation type="submission" date="2022-05" db="EMBL/GenBank/DDBJ databases">
        <authorList>
            <person name="Sun H.-N."/>
        </authorList>
    </citation>
    <scope>NUCLEOTIDE SEQUENCE</scope>
    <source>
        <strain evidence="10">HB14</strain>
    </source>
</reference>
<comment type="pathway">
    <text evidence="1 8">Amino-acid biosynthesis; L-arginine biosynthesis; N(2)-acetyl-L-ornithine from L-glutamate: step 1/4.</text>
</comment>
<dbReference type="AlphaFoldDB" id="A0A9X2I768"/>
<keyword evidence="4 8" id="KW-0028">Amino-acid biosynthesis</keyword>
<gene>
    <name evidence="8 10" type="primary">argA</name>
    <name evidence="10" type="ORF">M6D89_15495</name>
</gene>